<dbReference type="Proteomes" id="UP000073492">
    <property type="component" value="Unassembled WGS sequence"/>
</dbReference>
<gene>
    <name evidence="5" type="ORF">AC579_5741</name>
</gene>
<keyword evidence="3" id="KW-0576">Peroxisome</keyword>
<comment type="subcellular location">
    <subcellularLocation>
        <location evidence="4">Peroxisome membrane</location>
    </subcellularLocation>
</comment>
<name>A0A139IRI2_9PEZI</name>
<comment type="caution">
    <text evidence="5">The sequence shown here is derived from an EMBL/GenBank/DDBJ whole genome shotgun (WGS) entry which is preliminary data.</text>
</comment>
<dbReference type="OrthoDB" id="10005898at2759"/>
<dbReference type="EMBL" id="LFZO01000020">
    <property type="protein sequence ID" value="KXT17407.1"/>
    <property type="molecule type" value="Genomic_DNA"/>
</dbReference>
<organism evidence="5 6">
    <name type="scientific">Pseudocercospora musae</name>
    <dbReference type="NCBI Taxonomy" id="113226"/>
    <lineage>
        <taxon>Eukaryota</taxon>
        <taxon>Fungi</taxon>
        <taxon>Dikarya</taxon>
        <taxon>Ascomycota</taxon>
        <taxon>Pezizomycotina</taxon>
        <taxon>Dothideomycetes</taxon>
        <taxon>Dothideomycetidae</taxon>
        <taxon>Mycosphaerellales</taxon>
        <taxon>Mycosphaerellaceae</taxon>
        <taxon>Pseudocercospora</taxon>
    </lineage>
</organism>
<keyword evidence="1" id="KW-0962">Peroxisome biogenesis</keyword>
<evidence type="ECO:0000313" key="5">
    <source>
        <dbReference type="EMBL" id="KXT17407.1"/>
    </source>
</evidence>
<dbReference type="InterPro" id="IPR008733">
    <property type="entry name" value="PEX11"/>
</dbReference>
<dbReference type="GO" id="GO:0016559">
    <property type="term" value="P:peroxisome fission"/>
    <property type="evidence" value="ECO:0007669"/>
    <property type="project" value="InterPro"/>
</dbReference>
<evidence type="ECO:0000256" key="1">
    <source>
        <dbReference type="ARBA" id="ARBA00022593"/>
    </source>
</evidence>
<proteinExistence type="predicted"/>
<evidence type="ECO:0008006" key="7">
    <source>
        <dbReference type="Google" id="ProtNLM"/>
    </source>
</evidence>
<dbReference type="PANTHER" id="PTHR12652">
    <property type="entry name" value="PEROXISOMAL BIOGENESIS FACTOR 11"/>
    <property type="match status" value="1"/>
</dbReference>
<evidence type="ECO:0000256" key="3">
    <source>
        <dbReference type="ARBA" id="ARBA00023140"/>
    </source>
</evidence>
<evidence type="ECO:0000256" key="2">
    <source>
        <dbReference type="ARBA" id="ARBA00023136"/>
    </source>
</evidence>
<protein>
    <recommendedName>
        <fullName evidence="7">Peroxin 11C</fullName>
    </recommendedName>
</protein>
<dbReference type="Pfam" id="PF05648">
    <property type="entry name" value="PEX11"/>
    <property type="match status" value="1"/>
</dbReference>
<evidence type="ECO:0000313" key="6">
    <source>
        <dbReference type="Proteomes" id="UP000073492"/>
    </source>
</evidence>
<reference evidence="5 6" key="1">
    <citation type="submission" date="2015-07" db="EMBL/GenBank/DDBJ databases">
        <title>Comparative genomics of the Sigatoka disease complex on banana suggests a link between parallel evolutionary changes in Pseudocercospora fijiensis and Pseudocercospora eumusae and increased virulence on the banana host.</title>
        <authorList>
            <person name="Chang T.-C."/>
            <person name="Salvucci A."/>
            <person name="Crous P.W."/>
            <person name="Stergiopoulos I."/>
        </authorList>
    </citation>
    <scope>NUCLEOTIDE SEQUENCE [LARGE SCALE GENOMIC DNA]</scope>
    <source>
        <strain evidence="5 6">CBS 116634</strain>
    </source>
</reference>
<dbReference type="PANTHER" id="PTHR12652:SF25">
    <property type="entry name" value="MICROBODY (PEROXISOME) PROLIFERATION PROTEIN PEROXIN 11C (EUROFUNG)"/>
    <property type="match status" value="1"/>
</dbReference>
<keyword evidence="6" id="KW-1185">Reference proteome</keyword>
<accession>A0A139IRI2</accession>
<dbReference type="AlphaFoldDB" id="A0A139IRI2"/>
<sequence length="330" mass="38106">MLAMWFKSIIGLNRNILASRYRSRRGQTEPFHTRWLLLNMPDLKQLRQLILSSLFRSSARTDVFLSHLQRLLSTTRGIEAALCTLYYTLAFTHAQLTRLLAKKYERLAESIASKASRTMLPGETLVATIEPPHLTLTQTCAAVKSLGDAVEDFRMFTRLWNLLNIYQWAKDSRNKQTRDPALKLLTWAKVGASAGFQLFENIAYLTRRGVLRGDRWRSREAKYWVYSNRFWLAEVAIEGLRLLRVRQLQYNEDFGAESYVDVGEKEMKIQSKELENKWWQDLYANLGWLPSSVHFSFFDEDTSPITESAIGLGGMIPGIVALRQAWKETA</sequence>
<evidence type="ECO:0000256" key="4">
    <source>
        <dbReference type="ARBA" id="ARBA00046271"/>
    </source>
</evidence>
<keyword evidence="2" id="KW-0472">Membrane</keyword>
<dbReference type="GO" id="GO:0005778">
    <property type="term" value="C:peroxisomal membrane"/>
    <property type="evidence" value="ECO:0007669"/>
    <property type="project" value="UniProtKB-SubCell"/>
</dbReference>